<evidence type="ECO:0000313" key="6">
    <source>
        <dbReference type="EMBL" id="SAM02784.1"/>
    </source>
</evidence>
<feature type="region of interest" description="Disordered" evidence="3">
    <location>
        <begin position="906"/>
        <end position="925"/>
    </location>
</feature>
<dbReference type="SUPFAM" id="SSF56112">
    <property type="entry name" value="Protein kinase-like (PK-like)"/>
    <property type="match status" value="1"/>
</dbReference>
<dbReference type="CDD" id="cd04369">
    <property type="entry name" value="Bromodomain"/>
    <property type="match status" value="1"/>
</dbReference>
<dbReference type="PROSITE" id="PS50011">
    <property type="entry name" value="PROTEIN_KINASE_DOM"/>
    <property type="match status" value="1"/>
</dbReference>
<feature type="compositionally biased region" description="Polar residues" evidence="3">
    <location>
        <begin position="402"/>
        <end position="430"/>
    </location>
</feature>
<feature type="region of interest" description="Disordered" evidence="3">
    <location>
        <begin position="388"/>
        <end position="434"/>
    </location>
</feature>
<accession>A0A168PQ83</accession>
<dbReference type="PANTHER" id="PTHR46136">
    <property type="entry name" value="TRANSCRIPTION FACTOR GTE8"/>
    <property type="match status" value="1"/>
</dbReference>
<evidence type="ECO:0000256" key="3">
    <source>
        <dbReference type="SAM" id="MobiDB-lite"/>
    </source>
</evidence>
<feature type="domain" description="Bromo" evidence="5">
    <location>
        <begin position="42"/>
        <end position="111"/>
    </location>
</feature>
<dbReference type="InParanoid" id="A0A168PQ83"/>
<dbReference type="EMBL" id="LT554016">
    <property type="protein sequence ID" value="SAM02784.1"/>
    <property type="molecule type" value="Genomic_DNA"/>
</dbReference>
<feature type="compositionally biased region" description="Low complexity" evidence="3">
    <location>
        <begin position="1047"/>
        <end position="1065"/>
    </location>
</feature>
<evidence type="ECO:0000256" key="1">
    <source>
        <dbReference type="ARBA" id="ARBA00023117"/>
    </source>
</evidence>
<dbReference type="SMART" id="SM00297">
    <property type="entry name" value="BROMO"/>
    <property type="match status" value="1"/>
</dbReference>
<dbReference type="InterPro" id="IPR000719">
    <property type="entry name" value="Prot_kinase_dom"/>
</dbReference>
<feature type="domain" description="Protein kinase" evidence="4">
    <location>
        <begin position="475"/>
        <end position="844"/>
    </location>
</feature>
<proteinExistence type="predicted"/>
<dbReference type="InterPro" id="IPR001487">
    <property type="entry name" value="Bromodomain"/>
</dbReference>
<dbReference type="OMA" id="AETEPWH"/>
<keyword evidence="1 2" id="KW-0103">Bromodomain</keyword>
<dbReference type="GO" id="GO:0004672">
    <property type="term" value="F:protein kinase activity"/>
    <property type="evidence" value="ECO:0007669"/>
    <property type="project" value="InterPro"/>
</dbReference>
<dbReference type="Gene3D" id="1.20.920.10">
    <property type="entry name" value="Bromodomain-like"/>
    <property type="match status" value="1"/>
</dbReference>
<dbReference type="SMART" id="SM00220">
    <property type="entry name" value="S_TKc"/>
    <property type="match status" value="1"/>
</dbReference>
<dbReference type="InterPro" id="IPR052442">
    <property type="entry name" value="Env_Response_Regulator"/>
</dbReference>
<gene>
    <name evidence="6" type="primary">ABSGL_08600.1 scaffold 10421</name>
</gene>
<feature type="compositionally biased region" description="Low complexity" evidence="3">
    <location>
        <begin position="658"/>
        <end position="693"/>
    </location>
</feature>
<evidence type="ECO:0008006" key="8">
    <source>
        <dbReference type="Google" id="ProtNLM"/>
    </source>
</evidence>
<dbReference type="PANTHER" id="PTHR46136:SF1">
    <property type="entry name" value="TRANSCRIPTION FACTOR GTE11-RELATED"/>
    <property type="match status" value="1"/>
</dbReference>
<evidence type="ECO:0000259" key="4">
    <source>
        <dbReference type="PROSITE" id="PS50011"/>
    </source>
</evidence>
<evidence type="ECO:0000313" key="7">
    <source>
        <dbReference type="Proteomes" id="UP000078561"/>
    </source>
</evidence>
<dbReference type="PRINTS" id="PR00503">
    <property type="entry name" value="BROMODOMAIN"/>
</dbReference>
<sequence length="1127" mass="127414">MHGVATTSQQHLVLLNPPLRTMSAPPAMPLVEHCLRILNYLASYAESGPFMLPVPSDASIYHANIDQPMDLTTIERRLYSGHYTSTRQFEGDLQLVWKNAVSFNDKLSDIHRKALALEKYYETMDAVISKDKLKISCVPVELSLPANVADLTPRQGGKSAFYLTMAIHPEATSATTKRLRGYAKVRPLYDELHGPLFESILHPSSSVTSLPRLYISKNRSCFKEAISSSGAAVFTILWNAKFEPSSSSKDQIVLTTNVTLAETFEESFNDMLTSTAKASASTQILSDLTPKAWVKIRPITTHHNVQTIITKQMESVLFRRPYTTHRVQPTSTNDPFLERLVHCLTTGESDLRPVEEIKSKEQHVDKAAGTIKDEVDDTPAAVQAIKEENDNKNDSHQHHDNTLVTTPTDQHVDSPSTPTSKASQLSTVTVNEDDSGYKEAMEDYRARTTALFSDLKQYSKSKGVDVVSVQKYVIHTTAYANAEGFFKQVRYVNNNKNIVVQTFRRMTTSQRAIELISLLKLKGLPHMAEITEVLHAGDNSTNDIVGLAMRRYHRTLKQYTHSHTHHRLTAHQKMDLIRQMLRCLECIHDNGIAHRDLSEVNFMVDENDSRRLEDGSVAAHVYLIDFGKAVFTRSEDVKRWWIQPVPTTTITTMLNNTNTITTSSSSTATTTTNASSTSSSSSSSTAAIIPTSSGGDSIPTEEYEGEVIPENKAELEAWCSKLPWVPVKPDHGYRCYRSIQTLPRNRTDHAVLPWLVNPIAEDMYSIGALIWKVFAETEPWHGILDTDLRGLRDIVGNDDTIRIQVHREVAGDLSRRLLLMCLRTQPDDRASASSLLAWLDDPEIASGLLEEWRQHAPTERKKRHAKATFEFEEEQAAAMAARAKKDDRKKQKRVADVKKKKLEAEAEKTKIRAEKQRKKDVARLKQDQELDQEKIDKQRELQQQRALQQQFRLYENEHPSYPGPHYGGFQQHLLPGQPHGQKLQHYQPPLPLYSYPPHPPFVQFSQPNYYAYQQRPPYQHPYFYPHHQQQQHLQHQTRLPYPPTTMAPPLTSTASSSASSSSSPSPNLPPPLRPTARPPLQQAPMMIHATNADQNPYLSRISRPTSNVRTDNRHQELSFIMMNPGSQ</sequence>
<dbReference type="AlphaFoldDB" id="A0A168PQ83"/>
<evidence type="ECO:0000259" key="5">
    <source>
        <dbReference type="PROSITE" id="PS50014"/>
    </source>
</evidence>
<dbReference type="InterPro" id="IPR036427">
    <property type="entry name" value="Bromodomain-like_sf"/>
</dbReference>
<organism evidence="6">
    <name type="scientific">Absidia glauca</name>
    <name type="common">Pin mould</name>
    <dbReference type="NCBI Taxonomy" id="4829"/>
    <lineage>
        <taxon>Eukaryota</taxon>
        <taxon>Fungi</taxon>
        <taxon>Fungi incertae sedis</taxon>
        <taxon>Mucoromycota</taxon>
        <taxon>Mucoromycotina</taxon>
        <taxon>Mucoromycetes</taxon>
        <taxon>Mucorales</taxon>
        <taxon>Cunninghamellaceae</taxon>
        <taxon>Absidia</taxon>
    </lineage>
</organism>
<evidence type="ECO:0000256" key="2">
    <source>
        <dbReference type="PROSITE-ProRule" id="PRU00035"/>
    </source>
</evidence>
<keyword evidence="7" id="KW-1185">Reference proteome</keyword>
<name>A0A168PQ83_ABSGL</name>
<feature type="region of interest" description="Disordered" evidence="3">
    <location>
        <begin position="658"/>
        <end position="703"/>
    </location>
</feature>
<dbReference type="GO" id="GO:0005524">
    <property type="term" value="F:ATP binding"/>
    <property type="evidence" value="ECO:0007669"/>
    <property type="project" value="InterPro"/>
</dbReference>
<protein>
    <recommendedName>
        <fullName evidence="8">Protein kinase domain-containing protein</fullName>
    </recommendedName>
</protein>
<dbReference type="PROSITE" id="PS50014">
    <property type="entry name" value="BROMODOMAIN_2"/>
    <property type="match status" value="1"/>
</dbReference>
<dbReference type="Gene3D" id="1.10.510.10">
    <property type="entry name" value="Transferase(Phosphotransferase) domain 1"/>
    <property type="match status" value="1"/>
</dbReference>
<feature type="compositionally biased region" description="Pro residues" evidence="3">
    <location>
        <begin position="1066"/>
        <end position="1077"/>
    </location>
</feature>
<feature type="region of interest" description="Disordered" evidence="3">
    <location>
        <begin position="1028"/>
        <end position="1079"/>
    </location>
</feature>
<dbReference type="Proteomes" id="UP000078561">
    <property type="component" value="Unassembled WGS sequence"/>
</dbReference>
<dbReference type="InterPro" id="IPR011009">
    <property type="entry name" value="Kinase-like_dom_sf"/>
</dbReference>
<feature type="compositionally biased region" description="Basic and acidic residues" evidence="3">
    <location>
        <begin position="388"/>
        <end position="401"/>
    </location>
</feature>
<dbReference type="OrthoDB" id="4062651at2759"/>
<dbReference type="GO" id="GO:0006325">
    <property type="term" value="P:chromatin organization"/>
    <property type="evidence" value="ECO:0007669"/>
    <property type="project" value="UniProtKB-ARBA"/>
</dbReference>
<dbReference type="SUPFAM" id="SSF47370">
    <property type="entry name" value="Bromodomain"/>
    <property type="match status" value="1"/>
</dbReference>
<dbReference type="Pfam" id="PF00069">
    <property type="entry name" value="Pkinase"/>
    <property type="match status" value="1"/>
</dbReference>
<dbReference type="Pfam" id="PF00439">
    <property type="entry name" value="Bromodomain"/>
    <property type="match status" value="1"/>
</dbReference>
<dbReference type="STRING" id="4829.A0A168PQ83"/>
<reference evidence="6" key="1">
    <citation type="submission" date="2016-04" db="EMBL/GenBank/DDBJ databases">
        <authorList>
            <person name="Evans L.H."/>
            <person name="Alamgir A."/>
            <person name="Owens N."/>
            <person name="Weber N.D."/>
            <person name="Virtaneva K."/>
            <person name="Barbian K."/>
            <person name="Babar A."/>
            <person name="Rosenke K."/>
        </authorList>
    </citation>
    <scope>NUCLEOTIDE SEQUENCE [LARGE SCALE GENOMIC DNA]</scope>
    <source>
        <strain evidence="6">CBS 101.48</strain>
    </source>
</reference>